<comment type="caution">
    <text evidence="3">The sequence shown here is derived from an EMBL/GenBank/DDBJ whole genome shotgun (WGS) entry which is preliminary data.</text>
</comment>
<sequence length="179" mass="18771">ILTSSHLVMRLLALFLLLSSLASSQPTEEGGRRPVANGDNGTVGATIEPEPALPILVPRIPATNNEPMIESGGDPESKLGPTVQAETKPEPKPGGQSDSGSGPVPSDGDGTNIEPRTQIDKPDTKPDPGDRQGGETNPDPKPDVPRPDTDRDSLPTEVNSPEESKTTEGDEEAKEESEP</sequence>
<gene>
    <name evidence="3" type="ORF">PFISCL1PPCAC_22618</name>
</gene>
<keyword evidence="2" id="KW-0732">Signal</keyword>
<name>A0AAV5WGD8_9BILA</name>
<feature type="region of interest" description="Disordered" evidence="1">
    <location>
        <begin position="24"/>
        <end position="179"/>
    </location>
</feature>
<organism evidence="3 4">
    <name type="scientific">Pristionchus fissidentatus</name>
    <dbReference type="NCBI Taxonomy" id="1538716"/>
    <lineage>
        <taxon>Eukaryota</taxon>
        <taxon>Metazoa</taxon>
        <taxon>Ecdysozoa</taxon>
        <taxon>Nematoda</taxon>
        <taxon>Chromadorea</taxon>
        <taxon>Rhabditida</taxon>
        <taxon>Rhabditina</taxon>
        <taxon>Diplogasteromorpha</taxon>
        <taxon>Diplogasteroidea</taxon>
        <taxon>Neodiplogasteridae</taxon>
        <taxon>Pristionchus</taxon>
    </lineage>
</organism>
<evidence type="ECO:0000313" key="3">
    <source>
        <dbReference type="EMBL" id="GMT31321.1"/>
    </source>
</evidence>
<feature type="compositionally biased region" description="Basic and acidic residues" evidence="1">
    <location>
        <begin position="117"/>
        <end position="154"/>
    </location>
</feature>
<evidence type="ECO:0000256" key="1">
    <source>
        <dbReference type="SAM" id="MobiDB-lite"/>
    </source>
</evidence>
<protein>
    <submittedName>
        <fullName evidence="3">Uncharacterized protein</fullName>
    </submittedName>
</protein>
<feature type="compositionally biased region" description="Acidic residues" evidence="1">
    <location>
        <begin position="169"/>
        <end position="179"/>
    </location>
</feature>
<feature type="compositionally biased region" description="Low complexity" evidence="1">
    <location>
        <begin position="93"/>
        <end position="110"/>
    </location>
</feature>
<dbReference type="Proteomes" id="UP001432322">
    <property type="component" value="Unassembled WGS sequence"/>
</dbReference>
<evidence type="ECO:0000313" key="4">
    <source>
        <dbReference type="Proteomes" id="UP001432322"/>
    </source>
</evidence>
<accession>A0AAV5WGD8</accession>
<dbReference type="AlphaFoldDB" id="A0AAV5WGD8"/>
<evidence type="ECO:0000256" key="2">
    <source>
        <dbReference type="SAM" id="SignalP"/>
    </source>
</evidence>
<keyword evidence="4" id="KW-1185">Reference proteome</keyword>
<proteinExistence type="predicted"/>
<feature type="chain" id="PRO_5043988991" evidence="2">
    <location>
        <begin position="25"/>
        <end position="179"/>
    </location>
</feature>
<reference evidence="3" key="1">
    <citation type="submission" date="2023-10" db="EMBL/GenBank/DDBJ databases">
        <title>Genome assembly of Pristionchus species.</title>
        <authorList>
            <person name="Yoshida K."/>
            <person name="Sommer R.J."/>
        </authorList>
    </citation>
    <scope>NUCLEOTIDE SEQUENCE</scope>
    <source>
        <strain evidence="3">RS5133</strain>
    </source>
</reference>
<feature type="non-terminal residue" evidence="3">
    <location>
        <position position="179"/>
    </location>
</feature>
<feature type="signal peptide" evidence="2">
    <location>
        <begin position="1"/>
        <end position="24"/>
    </location>
</feature>
<feature type="non-terminal residue" evidence="3">
    <location>
        <position position="1"/>
    </location>
</feature>
<dbReference type="EMBL" id="BTSY01000006">
    <property type="protein sequence ID" value="GMT31321.1"/>
    <property type="molecule type" value="Genomic_DNA"/>
</dbReference>